<dbReference type="SUPFAM" id="SSF81811">
    <property type="entry name" value="Helical domain of Sec23/24"/>
    <property type="match status" value="1"/>
</dbReference>
<dbReference type="SUPFAM" id="SSF82754">
    <property type="entry name" value="C-terminal, gelsolin-like domain of Sec23/24"/>
    <property type="match status" value="1"/>
</dbReference>
<evidence type="ECO:0000256" key="6">
    <source>
        <dbReference type="ARBA" id="ARBA00023329"/>
    </source>
</evidence>
<dbReference type="SUPFAM" id="SSF53300">
    <property type="entry name" value="vWA-like"/>
    <property type="match status" value="1"/>
</dbReference>
<name>A0A0N4ZBP9_PARTI</name>
<proteinExistence type="inferred from homology"/>
<organism evidence="13 14">
    <name type="scientific">Parastrongyloides trichosuri</name>
    <name type="common">Possum-specific nematode worm</name>
    <dbReference type="NCBI Taxonomy" id="131310"/>
    <lineage>
        <taxon>Eukaryota</taxon>
        <taxon>Metazoa</taxon>
        <taxon>Ecdysozoa</taxon>
        <taxon>Nematoda</taxon>
        <taxon>Chromadorea</taxon>
        <taxon>Rhabditida</taxon>
        <taxon>Tylenchina</taxon>
        <taxon>Panagrolaimomorpha</taxon>
        <taxon>Strongyloidoidea</taxon>
        <taxon>Strongyloididae</taxon>
        <taxon>Parastrongyloides</taxon>
    </lineage>
</organism>
<feature type="region of interest" description="Disordered" evidence="7">
    <location>
        <begin position="1"/>
        <end position="187"/>
    </location>
</feature>
<dbReference type="AlphaFoldDB" id="A0A0N4ZBP9"/>
<dbReference type="GO" id="GO:0030127">
    <property type="term" value="C:COPII vesicle coat"/>
    <property type="evidence" value="ECO:0007669"/>
    <property type="project" value="InterPro"/>
</dbReference>
<dbReference type="InterPro" id="IPR006896">
    <property type="entry name" value="Sec23/24_trunk_dom"/>
</dbReference>
<dbReference type="InterPro" id="IPR029006">
    <property type="entry name" value="ADF-H/Gelsolin-like_dom_sf"/>
</dbReference>
<dbReference type="GO" id="GO:0006886">
    <property type="term" value="P:intracellular protein transport"/>
    <property type="evidence" value="ECO:0007669"/>
    <property type="project" value="InterPro"/>
</dbReference>
<dbReference type="SUPFAM" id="SSF82919">
    <property type="entry name" value="Zn-finger domain of Sec23/24"/>
    <property type="match status" value="1"/>
</dbReference>
<feature type="compositionally biased region" description="Low complexity" evidence="7">
    <location>
        <begin position="40"/>
        <end position="59"/>
    </location>
</feature>
<evidence type="ECO:0000256" key="5">
    <source>
        <dbReference type="ARBA" id="ARBA00022927"/>
    </source>
</evidence>
<dbReference type="SUPFAM" id="SSF81995">
    <property type="entry name" value="beta-sandwich domain of Sec23/24"/>
    <property type="match status" value="1"/>
</dbReference>
<comment type="subcellular location">
    <subcellularLocation>
        <location evidence="1">Cytoplasmic vesicle</location>
        <location evidence="1">COPII-coated vesicle membrane</location>
        <topology evidence="1">Peripheral membrane protein</topology>
        <orientation evidence="1">Cytoplasmic side</orientation>
    </subcellularLocation>
    <subcellularLocation>
        <location evidence="2">Endoplasmic reticulum membrane</location>
        <topology evidence="2">Peripheral membrane protein</topology>
        <orientation evidence="2">Cytoplasmic side</orientation>
    </subcellularLocation>
</comment>
<dbReference type="GO" id="GO:0005789">
    <property type="term" value="C:endoplasmic reticulum membrane"/>
    <property type="evidence" value="ECO:0007669"/>
    <property type="project" value="UniProtKB-SubCell"/>
</dbReference>
<dbReference type="InterPro" id="IPR050550">
    <property type="entry name" value="SEC23_SEC24_subfamily"/>
</dbReference>
<dbReference type="Pfam" id="PF00626">
    <property type="entry name" value="Gelsolin"/>
    <property type="match status" value="1"/>
</dbReference>
<dbReference type="FunFam" id="3.40.50.410:FF:000020">
    <property type="entry name" value="protein transport protein Sec24D isoform X1"/>
    <property type="match status" value="1"/>
</dbReference>
<keyword evidence="5" id="KW-0653">Protein transport</keyword>
<evidence type="ECO:0000259" key="11">
    <source>
        <dbReference type="Pfam" id="PF04815"/>
    </source>
</evidence>
<feature type="compositionally biased region" description="Polar residues" evidence="7">
    <location>
        <begin position="113"/>
        <end position="131"/>
    </location>
</feature>
<feature type="domain" description="Sec23/Sec24 trunk" evidence="10">
    <location>
        <begin position="553"/>
        <end position="795"/>
    </location>
</feature>
<dbReference type="InterPro" id="IPR007123">
    <property type="entry name" value="Gelsolin-like_dom"/>
</dbReference>
<dbReference type="GO" id="GO:0090110">
    <property type="term" value="P:COPII-coated vesicle cargo loading"/>
    <property type="evidence" value="ECO:0007669"/>
    <property type="project" value="TreeGrafter"/>
</dbReference>
<protein>
    <submittedName>
        <fullName evidence="14">Protein transport protein Sec24C</fullName>
    </submittedName>
</protein>
<feature type="domain" description="Gelsolin-like" evidence="8">
    <location>
        <begin position="1022"/>
        <end position="1087"/>
    </location>
</feature>
<dbReference type="InterPro" id="IPR006900">
    <property type="entry name" value="Sec23/24_helical_dom"/>
</dbReference>
<dbReference type="Proteomes" id="UP000038045">
    <property type="component" value="Unplaced"/>
</dbReference>
<dbReference type="WBParaSite" id="PTRK_0000495900.1">
    <property type="protein sequence ID" value="PTRK_0000495900.1"/>
    <property type="gene ID" value="PTRK_0000495900"/>
</dbReference>
<dbReference type="Gene3D" id="3.40.20.10">
    <property type="entry name" value="Severin"/>
    <property type="match status" value="1"/>
</dbReference>
<reference evidence="14" key="1">
    <citation type="submission" date="2017-02" db="UniProtKB">
        <authorList>
            <consortium name="WormBaseParasite"/>
        </authorList>
    </citation>
    <scope>IDENTIFICATION</scope>
</reference>
<dbReference type="Gene3D" id="2.60.40.1670">
    <property type="entry name" value="beta-sandwich domain of Sec23/24"/>
    <property type="match status" value="1"/>
</dbReference>
<dbReference type="Gene3D" id="1.20.120.730">
    <property type="entry name" value="Sec23/Sec24 helical domain"/>
    <property type="match status" value="1"/>
</dbReference>
<dbReference type="Pfam" id="PF04811">
    <property type="entry name" value="Sec23_trunk"/>
    <property type="match status" value="1"/>
</dbReference>
<evidence type="ECO:0000313" key="13">
    <source>
        <dbReference type="Proteomes" id="UP000038045"/>
    </source>
</evidence>
<keyword evidence="4" id="KW-0813">Transport</keyword>
<evidence type="ECO:0000256" key="4">
    <source>
        <dbReference type="ARBA" id="ARBA00022448"/>
    </source>
</evidence>
<feature type="compositionally biased region" description="Polar residues" evidence="7">
    <location>
        <begin position="60"/>
        <end position="105"/>
    </location>
</feature>
<dbReference type="InterPro" id="IPR036175">
    <property type="entry name" value="Sec23/24_helical_dom_sf"/>
</dbReference>
<dbReference type="GO" id="GO:0000149">
    <property type="term" value="F:SNARE binding"/>
    <property type="evidence" value="ECO:0007669"/>
    <property type="project" value="TreeGrafter"/>
</dbReference>
<dbReference type="InterPro" id="IPR036174">
    <property type="entry name" value="Znf_Sec23_Sec24_sf"/>
</dbReference>
<evidence type="ECO:0000256" key="3">
    <source>
        <dbReference type="ARBA" id="ARBA00008334"/>
    </source>
</evidence>
<feature type="domain" description="Zinc finger Sec23/Sec24-type" evidence="9">
    <location>
        <begin position="476"/>
        <end position="514"/>
    </location>
</feature>
<dbReference type="PANTHER" id="PTHR13803">
    <property type="entry name" value="SEC24-RELATED PROTEIN"/>
    <property type="match status" value="1"/>
</dbReference>
<feature type="compositionally biased region" description="Polar residues" evidence="7">
    <location>
        <begin position="30"/>
        <end position="39"/>
    </location>
</feature>
<dbReference type="GO" id="GO:0008270">
    <property type="term" value="F:zinc ion binding"/>
    <property type="evidence" value="ECO:0007669"/>
    <property type="project" value="InterPro"/>
</dbReference>
<dbReference type="Gene3D" id="2.30.30.380">
    <property type="entry name" value="Zn-finger domain of Sec23/24"/>
    <property type="match status" value="1"/>
</dbReference>
<dbReference type="Gene3D" id="3.40.50.410">
    <property type="entry name" value="von Willebrand factor, type A domain"/>
    <property type="match status" value="1"/>
</dbReference>
<dbReference type="InterPro" id="IPR006895">
    <property type="entry name" value="Znf_Sec23_Sec24"/>
</dbReference>
<evidence type="ECO:0000256" key="1">
    <source>
        <dbReference type="ARBA" id="ARBA00004299"/>
    </source>
</evidence>
<keyword evidence="6" id="KW-0968">Cytoplasmic vesicle</keyword>
<feature type="compositionally biased region" description="Polar residues" evidence="7">
    <location>
        <begin position="146"/>
        <end position="156"/>
    </location>
</feature>
<evidence type="ECO:0000259" key="10">
    <source>
        <dbReference type="Pfam" id="PF04811"/>
    </source>
</evidence>
<dbReference type="Pfam" id="PF04815">
    <property type="entry name" value="Sec23_helical"/>
    <property type="match status" value="1"/>
</dbReference>
<feature type="domain" description="Sec23/Sec24 beta-sandwich" evidence="12">
    <location>
        <begin position="802"/>
        <end position="886"/>
    </location>
</feature>
<evidence type="ECO:0000313" key="14">
    <source>
        <dbReference type="WBParaSite" id="PTRK_0000495900.1"/>
    </source>
</evidence>
<evidence type="ECO:0000259" key="8">
    <source>
        <dbReference type="Pfam" id="PF00626"/>
    </source>
</evidence>
<comment type="similarity">
    <text evidence="3">Belongs to the SEC23/SEC24 family. SEC24 subfamily.</text>
</comment>
<dbReference type="InterPro" id="IPR036180">
    <property type="entry name" value="Gelsolin-like_dom_sf"/>
</dbReference>
<dbReference type="GO" id="GO:0070971">
    <property type="term" value="C:endoplasmic reticulum exit site"/>
    <property type="evidence" value="ECO:0007669"/>
    <property type="project" value="TreeGrafter"/>
</dbReference>
<evidence type="ECO:0000259" key="12">
    <source>
        <dbReference type="Pfam" id="PF08033"/>
    </source>
</evidence>
<dbReference type="Pfam" id="PF08033">
    <property type="entry name" value="Sec23_BS"/>
    <property type="match status" value="1"/>
</dbReference>
<feature type="compositionally biased region" description="Low complexity" evidence="7">
    <location>
        <begin position="136"/>
        <end position="145"/>
    </location>
</feature>
<accession>A0A0N4ZBP9</accession>
<dbReference type="PANTHER" id="PTHR13803:SF4">
    <property type="entry name" value="SECRETORY 24CD, ISOFORM C"/>
    <property type="match status" value="1"/>
</dbReference>
<dbReference type="STRING" id="131310.A0A0N4ZBP9"/>
<dbReference type="InterPro" id="IPR036465">
    <property type="entry name" value="vWFA_dom_sf"/>
</dbReference>
<dbReference type="InterPro" id="IPR012990">
    <property type="entry name" value="Beta-sandwich_Sec23_24"/>
</dbReference>
<sequence length="1152" mass="127377">MNQFQGQYQIPGMNPPSQNNGQIPPGFQGDHQSNLSNSFSQMNIQNNPPQQQSMNPPQSHVNQQYQPNLSYPNMQQNKPNSGAPINNSPAFQGMPSNPQFLTSPIASFIGSHQPGNNMMGNDYRQSSTGSEIHNFDNQLQQDLNNGPPNFTQSPPSNAKPVLPLQPKPGVPILPPGSQNMLSHMPKPMQPPTGMPNIQGLQQPMNMPGSKPFENQPNIGIQGNTQMNPPSFGNPLQMIPPSMNNQPNMNSQASLGNMPNINSQPSMKNSPGMPLMGAPPGMPGPQLNQQMNMQPPSLAPQGMFGSQSMGIPGQPSMGPPMGMPGMAQPGMPNMPGMPQPGIQTQPGMNLPGMPGMPGMPGPPGMMDGMQQKQQRLDPEQMPSAVQVREDDKIAKSGLFPTGYPTAEVPPLVTTDYIAQDQGNSSPRFLRSSIYAVPTTNDALKISKLPFVVSCTPFGKTADNEYVPPIVNLGDLGPVRCQRCKAYMCPFMQFIDGGRKFKCPFCDAATPVVDEYFAHLDHTGRRTDISHRPEFCLGSYEFVANTAYCKNKVLPKEPAFIFMLDVSYNAIKSGLVTSFCLNFKNLLSKLPKETYQEKSTLRVGFVTYDHTLHFYNLSSKSKKPEMTIVSDIEDVFVPFVDGFLVDASEAEESIQKILDEIPRLFGNTRITDTCLGPVVQAGLDALKSSDRAGKVFIFHTSLPVMEAPGKLTNRDDRKVLGGEKEKTVLAPNGEFYTKLGEECTKNGVCVDLFLFPNAYIDVASLTPLVSLSGGHLYKYQYFDAAKDGENFLVDLEHAISRETAFDAIMRIRTSTGLRAVNFYGHFLMQNSTDMEFGAIDSDKSVLAEIKYDDKLPPNEPCYIQAATLYTSVSGQRRLRIHNLSLATTTDFSTIYKAIEADTFVAYLYKHAERIVREKLPKDMKEQIINMCAHILATYRDKCSDNPPIGQLILPECLRLLPLYLGSILKNDGVTGGADLTVDNRAFLMQLIPGLKTEDIIRILYPKVIPVSGVVVENDADEFFMPQEVRASYEYLKPTEAYLIESGVQVFLWIGQQVSTDWIQAIFNVQGLQHIDTESHVIPERDNAQSRGLRKVIKIVTKDIIRHTKITIIRQTDPLEAWMKRFLVEDRFAGQGGSYVDSLCALHREIRTILS</sequence>
<dbReference type="Pfam" id="PF04810">
    <property type="entry name" value="zf-Sec23_Sec24"/>
    <property type="match status" value="1"/>
</dbReference>
<feature type="domain" description="Sec23/Sec24 helical" evidence="11">
    <location>
        <begin position="899"/>
        <end position="998"/>
    </location>
</feature>
<evidence type="ECO:0000256" key="7">
    <source>
        <dbReference type="SAM" id="MobiDB-lite"/>
    </source>
</evidence>
<evidence type="ECO:0000259" key="9">
    <source>
        <dbReference type="Pfam" id="PF04810"/>
    </source>
</evidence>
<feature type="compositionally biased region" description="Pro residues" evidence="7">
    <location>
        <begin position="163"/>
        <end position="174"/>
    </location>
</feature>
<evidence type="ECO:0000256" key="2">
    <source>
        <dbReference type="ARBA" id="ARBA00004397"/>
    </source>
</evidence>
<keyword evidence="13" id="KW-1185">Reference proteome</keyword>